<sequence>MAFVMSAQTVMPTVGVRARANAPRAAPTRAVAALPEMTGMSAHSLGLRRDGSEGVASFGVEAGGKWFMISHGKKVARLHRPADQRKALLRNLTTDLLRYGRITTTMARAKAMRKPVEHIIKLGVDGGEHKKRQAEAYVFDKDLVAAVFEAAPGRYGDRPGGYTRIVRTLRRRGDNAEMAIIELV</sequence>
<dbReference type="InterPro" id="IPR036373">
    <property type="entry name" value="Ribosomal_bL17_sf"/>
</dbReference>
<evidence type="ECO:0000256" key="4">
    <source>
        <dbReference type="RuleBase" id="RU000660"/>
    </source>
</evidence>
<evidence type="ECO:0000256" key="1">
    <source>
        <dbReference type="ARBA" id="ARBA00008777"/>
    </source>
</evidence>
<organism evidence="5">
    <name type="scientific">Micromonas pusilla</name>
    <name type="common">Picoplanktonic green alga</name>
    <name type="synonym">Chromulina pusilla</name>
    <dbReference type="NCBI Taxonomy" id="38833"/>
    <lineage>
        <taxon>Eukaryota</taxon>
        <taxon>Viridiplantae</taxon>
        <taxon>Chlorophyta</taxon>
        <taxon>Mamiellophyceae</taxon>
        <taxon>Mamiellales</taxon>
        <taxon>Mamiellaceae</taxon>
        <taxon>Micromonas</taxon>
    </lineage>
</organism>
<keyword evidence="3 4" id="KW-0687">Ribonucleoprotein</keyword>
<keyword evidence="2 4" id="KW-0689">Ribosomal protein</keyword>
<dbReference type="GO" id="GO:0022625">
    <property type="term" value="C:cytosolic large ribosomal subunit"/>
    <property type="evidence" value="ECO:0007669"/>
    <property type="project" value="TreeGrafter"/>
</dbReference>
<accession>A0A7R9TLR1</accession>
<dbReference type="GO" id="GO:0006412">
    <property type="term" value="P:translation"/>
    <property type="evidence" value="ECO:0007669"/>
    <property type="project" value="InterPro"/>
</dbReference>
<evidence type="ECO:0000256" key="3">
    <source>
        <dbReference type="ARBA" id="ARBA00023274"/>
    </source>
</evidence>
<dbReference type="Gene3D" id="3.90.1030.10">
    <property type="entry name" value="Ribosomal protein L17"/>
    <property type="match status" value="1"/>
</dbReference>
<dbReference type="HAMAP" id="MF_01368">
    <property type="entry name" value="Ribosomal_bL17"/>
    <property type="match status" value="1"/>
</dbReference>
<dbReference type="NCBIfam" id="TIGR00059">
    <property type="entry name" value="L17"/>
    <property type="match status" value="1"/>
</dbReference>
<proteinExistence type="inferred from homology"/>
<dbReference type="GO" id="GO:0003735">
    <property type="term" value="F:structural constituent of ribosome"/>
    <property type="evidence" value="ECO:0007669"/>
    <property type="project" value="InterPro"/>
</dbReference>
<evidence type="ECO:0008006" key="6">
    <source>
        <dbReference type="Google" id="ProtNLM"/>
    </source>
</evidence>
<dbReference type="AlphaFoldDB" id="A0A7R9TLR1"/>
<protein>
    <recommendedName>
        <fullName evidence="6">Ribosomal protein L17</fullName>
    </recommendedName>
</protein>
<dbReference type="EMBL" id="HBDY01008773">
    <property type="protein sequence ID" value="CAD8239086.1"/>
    <property type="molecule type" value="Transcribed_RNA"/>
</dbReference>
<dbReference type="PANTHER" id="PTHR14413:SF16">
    <property type="entry name" value="LARGE RIBOSOMAL SUBUNIT PROTEIN BL17M"/>
    <property type="match status" value="1"/>
</dbReference>
<reference evidence="5" key="1">
    <citation type="submission" date="2021-01" db="EMBL/GenBank/DDBJ databases">
        <authorList>
            <person name="Corre E."/>
            <person name="Pelletier E."/>
            <person name="Niang G."/>
            <person name="Scheremetjew M."/>
            <person name="Finn R."/>
            <person name="Kale V."/>
            <person name="Holt S."/>
            <person name="Cochrane G."/>
            <person name="Meng A."/>
            <person name="Brown T."/>
            <person name="Cohen L."/>
        </authorList>
    </citation>
    <scope>NUCLEOTIDE SEQUENCE</scope>
    <source>
        <strain evidence="5">RCC1614</strain>
    </source>
</reference>
<dbReference type="InterPro" id="IPR000456">
    <property type="entry name" value="Ribosomal_bL17"/>
</dbReference>
<dbReference type="OMA" id="MRKPVEH"/>
<dbReference type="PANTHER" id="PTHR14413">
    <property type="entry name" value="RIBOSOMAL PROTEIN L17"/>
    <property type="match status" value="1"/>
</dbReference>
<evidence type="ECO:0000256" key="2">
    <source>
        <dbReference type="ARBA" id="ARBA00022980"/>
    </source>
</evidence>
<name>A0A7R9TLR1_MICPS</name>
<comment type="similarity">
    <text evidence="1 4">Belongs to the bacterial ribosomal protein bL17 family.</text>
</comment>
<gene>
    <name evidence="5" type="ORF">MPUS1402_LOCUS6531</name>
</gene>
<dbReference type="Pfam" id="PF01196">
    <property type="entry name" value="Ribosomal_L17"/>
    <property type="match status" value="1"/>
</dbReference>
<evidence type="ECO:0000313" key="5">
    <source>
        <dbReference type="EMBL" id="CAD8239086.1"/>
    </source>
</evidence>
<dbReference type="SUPFAM" id="SSF64263">
    <property type="entry name" value="Prokaryotic ribosomal protein L17"/>
    <property type="match status" value="1"/>
</dbReference>